<proteinExistence type="predicted"/>
<protein>
    <submittedName>
        <fullName evidence="1">Uncharacterized protein</fullName>
    </submittedName>
</protein>
<reference evidence="1" key="1">
    <citation type="submission" date="2014-11" db="EMBL/GenBank/DDBJ databases">
        <authorList>
            <person name="Amaro Gonzalez C."/>
        </authorList>
    </citation>
    <scope>NUCLEOTIDE SEQUENCE</scope>
</reference>
<sequence>MRRNALHFLRPPPPSFSSLSLVARVQP</sequence>
<accession>A0A0E9T4E4</accession>
<dbReference type="EMBL" id="GBXM01060285">
    <property type="protein sequence ID" value="JAH48292.1"/>
    <property type="molecule type" value="Transcribed_RNA"/>
</dbReference>
<reference evidence="1" key="2">
    <citation type="journal article" date="2015" name="Fish Shellfish Immunol.">
        <title>Early steps in the European eel (Anguilla anguilla)-Vibrio vulnificus interaction in the gills: Role of the RtxA13 toxin.</title>
        <authorList>
            <person name="Callol A."/>
            <person name="Pajuelo D."/>
            <person name="Ebbesson L."/>
            <person name="Teles M."/>
            <person name="MacKenzie S."/>
            <person name="Amaro C."/>
        </authorList>
    </citation>
    <scope>NUCLEOTIDE SEQUENCE</scope>
</reference>
<organism evidence="1">
    <name type="scientific">Anguilla anguilla</name>
    <name type="common">European freshwater eel</name>
    <name type="synonym">Muraena anguilla</name>
    <dbReference type="NCBI Taxonomy" id="7936"/>
    <lineage>
        <taxon>Eukaryota</taxon>
        <taxon>Metazoa</taxon>
        <taxon>Chordata</taxon>
        <taxon>Craniata</taxon>
        <taxon>Vertebrata</taxon>
        <taxon>Euteleostomi</taxon>
        <taxon>Actinopterygii</taxon>
        <taxon>Neopterygii</taxon>
        <taxon>Teleostei</taxon>
        <taxon>Anguilliformes</taxon>
        <taxon>Anguillidae</taxon>
        <taxon>Anguilla</taxon>
    </lineage>
</organism>
<evidence type="ECO:0000313" key="1">
    <source>
        <dbReference type="EMBL" id="JAH48292.1"/>
    </source>
</evidence>
<name>A0A0E9T4E4_ANGAN</name>
<dbReference type="AlphaFoldDB" id="A0A0E9T4E4"/>